<dbReference type="Proteomes" id="UP000887540">
    <property type="component" value="Unplaced"/>
</dbReference>
<evidence type="ECO:0000313" key="2">
    <source>
        <dbReference type="WBParaSite" id="ACRNAN_scaffold2166.g14411.t1"/>
    </source>
</evidence>
<accession>A0A914DC87</accession>
<organism evidence="1 2">
    <name type="scientific">Acrobeloides nanus</name>
    <dbReference type="NCBI Taxonomy" id="290746"/>
    <lineage>
        <taxon>Eukaryota</taxon>
        <taxon>Metazoa</taxon>
        <taxon>Ecdysozoa</taxon>
        <taxon>Nematoda</taxon>
        <taxon>Chromadorea</taxon>
        <taxon>Rhabditida</taxon>
        <taxon>Tylenchina</taxon>
        <taxon>Cephalobomorpha</taxon>
        <taxon>Cephaloboidea</taxon>
        <taxon>Cephalobidae</taxon>
        <taxon>Acrobeloides</taxon>
    </lineage>
</organism>
<protein>
    <submittedName>
        <fullName evidence="2">Uncharacterized protein</fullName>
    </submittedName>
</protein>
<name>A0A914DC87_9BILA</name>
<dbReference type="AlphaFoldDB" id="A0A914DC87"/>
<reference evidence="2" key="1">
    <citation type="submission" date="2022-11" db="UniProtKB">
        <authorList>
            <consortium name="WormBaseParasite"/>
        </authorList>
    </citation>
    <scope>IDENTIFICATION</scope>
</reference>
<keyword evidence="1" id="KW-1185">Reference proteome</keyword>
<dbReference type="WBParaSite" id="ACRNAN_scaffold2166.g14411.t1">
    <property type="protein sequence ID" value="ACRNAN_scaffold2166.g14411.t1"/>
    <property type="gene ID" value="ACRNAN_scaffold2166.g14411"/>
</dbReference>
<sequence>MDKKRMLIDTFKNYVQEVREKLSIILNYNSDKHDSSWNQINGTRNFDFYEIKTGEKIETGENFASYFIAVKVGELGETFFATAFKLRKKISISTFRRHYEVKWHDHPPITNFLRCYYHMLECQPQKVYSDSPYIQ</sequence>
<evidence type="ECO:0000313" key="1">
    <source>
        <dbReference type="Proteomes" id="UP000887540"/>
    </source>
</evidence>
<proteinExistence type="predicted"/>